<evidence type="ECO:0000313" key="1">
    <source>
        <dbReference type="EMBL" id="EDN79589.1"/>
    </source>
</evidence>
<dbReference type="AlphaFoldDB" id="A7AXT8"/>
<proteinExistence type="predicted"/>
<reference evidence="1 2" key="2">
    <citation type="submission" date="2007-06" db="EMBL/GenBank/DDBJ databases">
        <title>Draft genome sequence of Ruminococcus gnavus (ATCC 29149).</title>
        <authorList>
            <person name="Sudarsanam P."/>
            <person name="Ley R."/>
            <person name="Guruge J."/>
            <person name="Turnbaugh P.J."/>
            <person name="Mahowald M."/>
            <person name="Liep D."/>
            <person name="Gordon J."/>
        </authorList>
    </citation>
    <scope>NUCLEOTIDE SEQUENCE [LARGE SCALE GENOMIC DNA]</scope>
    <source>
        <strain evidence="1 2">ATCC 29149</strain>
    </source>
</reference>
<evidence type="ECO:0008006" key="3">
    <source>
        <dbReference type="Google" id="ProtNLM"/>
    </source>
</evidence>
<comment type="caution">
    <text evidence="1">The sequence shown here is derived from an EMBL/GenBank/DDBJ whole genome shotgun (WGS) entry which is preliminary data.</text>
</comment>
<sequence>MLLSYFCIWFHGQEAKTSPLHGGNTGSIPVGVIIIFRLSKEMPVSYRQKIEKRKRGKIMVTLQKIGGDMNRNVLEITGLSTDEKPVEFIETTYITNGSTYEEIDTGTVYKYNESGKKWIEQPAIGGSGGNISLDYTALTNKPQISGIELTGNKTLDDLGIQKKGTYITKETDPTVPAWAKAETKPTYTADEVGALPKTTTTLPNPKKIKFTGAVTDEYDGSVEKTINIPTGSSYTLPQATDQVLGGVKAKAKTNETVEVAIDTTTGKLFVPAYPTGAGAELDKTLAVEGKAADAKAVGDALKTKIGSDALAPYMKTVDADKKYALKTELPQKGVAVADAGDADVKDKLNALLASLRTAGIIAQ</sequence>
<reference evidence="1 2" key="1">
    <citation type="submission" date="2007-04" db="EMBL/GenBank/DDBJ databases">
        <authorList>
            <person name="Fulton L."/>
            <person name="Clifton S."/>
            <person name="Fulton B."/>
            <person name="Xu J."/>
            <person name="Minx P."/>
            <person name="Pepin K.H."/>
            <person name="Johnson M."/>
            <person name="Thiruvilangam P."/>
            <person name="Bhonagiri V."/>
            <person name="Nash W.E."/>
            <person name="Mardis E.R."/>
            <person name="Wilson R.K."/>
        </authorList>
    </citation>
    <scope>NUCLEOTIDE SEQUENCE [LARGE SCALE GENOMIC DNA]</scope>
    <source>
        <strain evidence="1 2">ATCC 29149</strain>
    </source>
</reference>
<protein>
    <recommendedName>
        <fullName evidence="3">Head fiber protein</fullName>
    </recommendedName>
</protein>
<accession>A7AXT8</accession>
<dbReference type="EMBL" id="AAYG02000001">
    <property type="protein sequence ID" value="EDN79589.1"/>
    <property type="molecule type" value="Genomic_DNA"/>
</dbReference>
<name>A7AXT8_MEDG7</name>
<dbReference type="PaxDb" id="411470-RUMGNA_00101"/>
<dbReference type="Proteomes" id="UP000004410">
    <property type="component" value="Unassembled WGS sequence"/>
</dbReference>
<organism evidence="1 2">
    <name type="scientific">Mediterraneibacter gnavus (strain ATCC 29149 / DSM 114966 / JCM 6515 / VPI C7-9)</name>
    <name type="common">Ruminococcus gnavus</name>
    <dbReference type="NCBI Taxonomy" id="411470"/>
    <lineage>
        <taxon>Bacteria</taxon>
        <taxon>Bacillati</taxon>
        <taxon>Bacillota</taxon>
        <taxon>Clostridia</taxon>
        <taxon>Lachnospirales</taxon>
        <taxon>Lachnospiraceae</taxon>
        <taxon>Mediterraneibacter</taxon>
    </lineage>
</organism>
<gene>
    <name evidence="1" type="ORF">RUMGNA_00101</name>
</gene>
<evidence type="ECO:0000313" key="2">
    <source>
        <dbReference type="Proteomes" id="UP000004410"/>
    </source>
</evidence>